<evidence type="ECO:0000313" key="1">
    <source>
        <dbReference type="EMBL" id="KAI9550052.1"/>
    </source>
</evidence>
<dbReference type="Proteomes" id="UP000820818">
    <property type="component" value="Unassembled WGS sequence"/>
</dbReference>
<sequence length="97" mass="11580">MSSRGYFWIWPFRTIKRYIFFFCQTCPCPKVSPTRHPKDIIFWSGMSLFQIIPIRRHPYFVGHVLVSKYPWQDILRTSFFCPGLVRDFGLPDILGMS</sequence>
<protein>
    <submittedName>
        <fullName evidence="1">Uncharacterized protein</fullName>
    </submittedName>
</protein>
<organism evidence="1 2">
    <name type="scientific">Daphnia sinensis</name>
    <dbReference type="NCBI Taxonomy" id="1820382"/>
    <lineage>
        <taxon>Eukaryota</taxon>
        <taxon>Metazoa</taxon>
        <taxon>Ecdysozoa</taxon>
        <taxon>Arthropoda</taxon>
        <taxon>Crustacea</taxon>
        <taxon>Branchiopoda</taxon>
        <taxon>Diplostraca</taxon>
        <taxon>Cladocera</taxon>
        <taxon>Anomopoda</taxon>
        <taxon>Daphniidae</taxon>
        <taxon>Daphnia</taxon>
        <taxon>Daphnia similis group</taxon>
    </lineage>
</organism>
<proteinExistence type="predicted"/>
<name>A0AAD5PL35_9CRUS</name>
<keyword evidence="2" id="KW-1185">Reference proteome</keyword>
<reference evidence="1" key="1">
    <citation type="submission" date="2022-05" db="EMBL/GenBank/DDBJ databases">
        <title>A multi-omics perspective on studying reproductive biology in Daphnia sinensis.</title>
        <authorList>
            <person name="Jia J."/>
        </authorList>
    </citation>
    <scope>NUCLEOTIDE SEQUENCE</scope>
    <source>
        <strain evidence="1">WSL</strain>
    </source>
</reference>
<accession>A0AAD5PL35</accession>
<dbReference type="AlphaFoldDB" id="A0AAD5PL35"/>
<gene>
    <name evidence="1" type="ORF">GHT06_003102</name>
</gene>
<dbReference type="EMBL" id="WJBH02000192">
    <property type="protein sequence ID" value="KAI9550052.1"/>
    <property type="molecule type" value="Genomic_DNA"/>
</dbReference>
<comment type="caution">
    <text evidence="1">The sequence shown here is derived from an EMBL/GenBank/DDBJ whole genome shotgun (WGS) entry which is preliminary data.</text>
</comment>
<evidence type="ECO:0000313" key="2">
    <source>
        <dbReference type="Proteomes" id="UP000820818"/>
    </source>
</evidence>